<dbReference type="Pfam" id="PF04433">
    <property type="entry name" value="SWIRM"/>
    <property type="match status" value="1"/>
</dbReference>
<evidence type="ECO:0000256" key="1">
    <source>
        <dbReference type="ARBA" id="ARBA00023125"/>
    </source>
</evidence>
<feature type="domain" description="MPN" evidence="3">
    <location>
        <begin position="270"/>
        <end position="408"/>
    </location>
</feature>
<organism evidence="5 6">
    <name type="scientific">Conidiobolus coronatus (strain ATCC 28846 / CBS 209.66 / NRRL 28638)</name>
    <name type="common">Delacroixia coronata</name>
    <dbReference type="NCBI Taxonomy" id="796925"/>
    <lineage>
        <taxon>Eukaryota</taxon>
        <taxon>Fungi</taxon>
        <taxon>Fungi incertae sedis</taxon>
        <taxon>Zoopagomycota</taxon>
        <taxon>Entomophthoromycotina</taxon>
        <taxon>Entomophthoromycetes</taxon>
        <taxon>Entomophthorales</taxon>
        <taxon>Ancylistaceae</taxon>
        <taxon>Conidiobolus</taxon>
    </lineage>
</organism>
<feature type="region of interest" description="Disordered" evidence="2">
    <location>
        <begin position="180"/>
        <end position="210"/>
    </location>
</feature>
<dbReference type="Gene3D" id="1.10.10.10">
    <property type="entry name" value="Winged helix-like DNA-binding domain superfamily/Winged helix DNA-binding domain"/>
    <property type="match status" value="1"/>
</dbReference>
<dbReference type="GO" id="GO:0003677">
    <property type="term" value="F:DNA binding"/>
    <property type="evidence" value="ECO:0007669"/>
    <property type="project" value="UniProtKB-KW"/>
</dbReference>
<dbReference type="AlphaFoldDB" id="A0A137PG72"/>
<keyword evidence="6" id="KW-1185">Reference proteome</keyword>
<dbReference type="InterPro" id="IPR007526">
    <property type="entry name" value="SWIRM"/>
</dbReference>
<dbReference type="PANTHER" id="PTHR10410">
    <property type="entry name" value="EUKARYOTIC TRANSLATION INITIATION FACTOR 3 -RELATED"/>
    <property type="match status" value="1"/>
</dbReference>
<dbReference type="Pfam" id="PF01398">
    <property type="entry name" value="JAB"/>
    <property type="match status" value="1"/>
</dbReference>
<dbReference type="OMA" id="ESIHAIN"/>
<dbReference type="OrthoDB" id="118550at2759"/>
<dbReference type="InterPro" id="IPR036388">
    <property type="entry name" value="WH-like_DNA-bd_sf"/>
</dbReference>
<dbReference type="PROSITE" id="PS50249">
    <property type="entry name" value="MPN"/>
    <property type="match status" value="1"/>
</dbReference>
<feature type="domain" description="SWIRM" evidence="4">
    <location>
        <begin position="89"/>
        <end position="187"/>
    </location>
</feature>
<dbReference type="EMBL" id="KQ964429">
    <property type="protein sequence ID" value="KXN74003.1"/>
    <property type="molecule type" value="Genomic_DNA"/>
</dbReference>
<dbReference type="GO" id="GO:0010468">
    <property type="term" value="P:regulation of gene expression"/>
    <property type="evidence" value="ECO:0007669"/>
    <property type="project" value="UniProtKB-ARBA"/>
</dbReference>
<dbReference type="SUPFAM" id="SSF46689">
    <property type="entry name" value="Homeodomain-like"/>
    <property type="match status" value="1"/>
</dbReference>
<feature type="compositionally biased region" description="Polar residues" evidence="2">
    <location>
        <begin position="189"/>
        <end position="198"/>
    </location>
</feature>
<dbReference type="InterPro" id="IPR037518">
    <property type="entry name" value="MPN"/>
</dbReference>
<dbReference type="InterPro" id="IPR050242">
    <property type="entry name" value="JAMM_MPN+_peptidase_M67A"/>
</dbReference>
<dbReference type="GO" id="GO:0008237">
    <property type="term" value="F:metallopeptidase activity"/>
    <property type="evidence" value="ECO:0007669"/>
    <property type="project" value="InterPro"/>
</dbReference>
<keyword evidence="1" id="KW-0238">DNA-binding</keyword>
<dbReference type="InterPro" id="IPR009057">
    <property type="entry name" value="Homeodomain-like_sf"/>
</dbReference>
<feature type="compositionally biased region" description="Polar residues" evidence="2">
    <location>
        <begin position="50"/>
        <end position="87"/>
    </location>
</feature>
<name>A0A137PG72_CONC2</name>
<dbReference type="Gene3D" id="3.40.140.10">
    <property type="entry name" value="Cytidine Deaminase, domain 2"/>
    <property type="match status" value="1"/>
</dbReference>
<evidence type="ECO:0000313" key="6">
    <source>
        <dbReference type="Proteomes" id="UP000070444"/>
    </source>
</evidence>
<dbReference type="STRING" id="796925.A0A137PG72"/>
<dbReference type="PROSITE" id="PS50934">
    <property type="entry name" value="SWIRM"/>
    <property type="match status" value="1"/>
</dbReference>
<feature type="region of interest" description="Disordered" evidence="2">
    <location>
        <begin position="42"/>
        <end position="88"/>
    </location>
</feature>
<protein>
    <submittedName>
        <fullName evidence="5">Uncharacterized protein</fullName>
    </submittedName>
</protein>
<evidence type="ECO:0000256" key="2">
    <source>
        <dbReference type="SAM" id="MobiDB-lite"/>
    </source>
</evidence>
<gene>
    <name evidence="5" type="ORF">CONCODRAFT_77131</name>
</gene>
<proteinExistence type="predicted"/>
<evidence type="ECO:0000259" key="3">
    <source>
        <dbReference type="PROSITE" id="PS50249"/>
    </source>
</evidence>
<dbReference type="Proteomes" id="UP000070444">
    <property type="component" value="Unassembled WGS sequence"/>
</dbReference>
<reference evidence="5 6" key="1">
    <citation type="journal article" date="2015" name="Genome Biol. Evol.">
        <title>Phylogenomic analyses indicate that early fungi evolved digesting cell walls of algal ancestors of land plants.</title>
        <authorList>
            <person name="Chang Y."/>
            <person name="Wang S."/>
            <person name="Sekimoto S."/>
            <person name="Aerts A.L."/>
            <person name="Choi C."/>
            <person name="Clum A."/>
            <person name="LaButti K.M."/>
            <person name="Lindquist E.A."/>
            <person name="Yee Ngan C."/>
            <person name="Ohm R.A."/>
            <person name="Salamov A.A."/>
            <person name="Grigoriev I.V."/>
            <person name="Spatafora J.W."/>
            <person name="Berbee M.L."/>
        </authorList>
    </citation>
    <scope>NUCLEOTIDE SEQUENCE [LARGE SCALE GENOMIC DNA]</scope>
    <source>
        <strain evidence="5 6">NRRL 28638</strain>
    </source>
</reference>
<dbReference type="InterPro" id="IPR000555">
    <property type="entry name" value="JAMM/MPN+_dom"/>
</dbReference>
<evidence type="ECO:0000259" key="4">
    <source>
        <dbReference type="PROSITE" id="PS50934"/>
    </source>
</evidence>
<evidence type="ECO:0000313" key="5">
    <source>
        <dbReference type="EMBL" id="KXN74003.1"/>
    </source>
</evidence>
<sequence length="505" mass="56598">MSDNLEVLRQDSKDTASINQDILSVKNADNAPVSGVVAAIDSISKDNEPSNDISELNRTNDPSEASNTPEAQNQIEDSNQNDNTVQESEVPKVKELIIDLNTITEDEKKGNPEYFPGTSAKTPERYMKVRNAILDCWRKNPTVYLSKQACRKEHTGLGCVNALGRIHSYLERVNAINVGFPAKPPRNVGTRSSASKSAQPKRKSSPSRFFNDFSEDDTDFVSYNTGANGTSRRSTRKKVKNYNEQFDNDTSPFSLVEPSFFTNSNPPPFKVICDPSILAICDFHSHLCWTEVIGLLGGKYDQESSTLTILSVFPCNGMSSDIECEMDPASEMEARECFASLGLSVVGWYHSHPTFCSNPSMRDIETQFSYQTLFKLEDSVEPFIGLIISPFEDCGPTQMNSTIQALTMYPFGSDVDFRLPFLCDLETVQSQDVNSKNHIFEELIKRYSDHERKVELKEVWNKKSNITYYEKMISSVQSRFEGMEQNLGDLKTVLDGILLLASAQN</sequence>
<dbReference type="SUPFAM" id="SSF102712">
    <property type="entry name" value="JAB1/MPN domain"/>
    <property type="match status" value="1"/>
</dbReference>
<accession>A0A137PG72</accession>